<feature type="compositionally biased region" description="Low complexity" evidence="8">
    <location>
        <begin position="539"/>
        <end position="557"/>
    </location>
</feature>
<evidence type="ECO:0000256" key="5">
    <source>
        <dbReference type="ARBA" id="ARBA00022786"/>
    </source>
</evidence>
<keyword evidence="5" id="KW-0833">Ubl conjugation pathway</keyword>
<proteinExistence type="predicted"/>
<accession>A0A8C7RE39</accession>
<dbReference type="InterPro" id="IPR018200">
    <property type="entry name" value="USP_CS"/>
</dbReference>
<dbReference type="InterPro" id="IPR001394">
    <property type="entry name" value="Peptidase_C19_UCH"/>
</dbReference>
<feature type="region of interest" description="Disordered" evidence="8">
    <location>
        <begin position="1"/>
        <end position="76"/>
    </location>
</feature>
<comment type="catalytic activity">
    <reaction evidence="1">
        <text>Thiol-dependent hydrolysis of ester, thioester, amide, peptide and isopeptide bonds formed by the C-terminal Gly of ubiquitin (a 76-residue protein attached to proteins as an intracellular targeting signal).</text>
        <dbReference type="EC" id="3.4.19.12"/>
    </reaction>
</comment>
<evidence type="ECO:0000256" key="4">
    <source>
        <dbReference type="ARBA" id="ARBA00022670"/>
    </source>
</evidence>
<evidence type="ECO:0000256" key="6">
    <source>
        <dbReference type="ARBA" id="ARBA00022801"/>
    </source>
</evidence>
<keyword evidence="6" id="KW-0378">Hydrolase</keyword>
<dbReference type="RefSeq" id="XP_021436944.2">
    <property type="nucleotide sequence ID" value="XM_021581269.2"/>
</dbReference>
<feature type="domain" description="USP" evidence="9">
    <location>
        <begin position="113"/>
        <end position="413"/>
    </location>
</feature>
<feature type="compositionally biased region" description="Basic and acidic residues" evidence="8">
    <location>
        <begin position="822"/>
        <end position="939"/>
    </location>
</feature>
<feature type="compositionally biased region" description="Basic and acidic residues" evidence="8">
    <location>
        <begin position="1190"/>
        <end position="1202"/>
    </location>
</feature>
<feature type="compositionally biased region" description="Basic and acidic residues" evidence="8">
    <location>
        <begin position="1128"/>
        <end position="1146"/>
    </location>
</feature>
<feature type="compositionally biased region" description="Polar residues" evidence="8">
    <location>
        <begin position="640"/>
        <end position="654"/>
    </location>
</feature>
<feature type="compositionally biased region" description="Polar residues" evidence="8">
    <location>
        <begin position="940"/>
        <end position="954"/>
    </location>
</feature>
<dbReference type="Ensembl" id="ENSOMYT00000053606.2">
    <property type="protein sequence ID" value="ENSOMYP00000049309.2"/>
    <property type="gene ID" value="ENSOMYG00000022216.2"/>
</dbReference>
<dbReference type="Gene3D" id="3.90.70.10">
    <property type="entry name" value="Cysteine proteinases"/>
    <property type="match status" value="1"/>
</dbReference>
<dbReference type="GO" id="GO:0006508">
    <property type="term" value="P:proteolysis"/>
    <property type="evidence" value="ECO:0007669"/>
    <property type="project" value="UniProtKB-KW"/>
</dbReference>
<evidence type="ECO:0000256" key="1">
    <source>
        <dbReference type="ARBA" id="ARBA00000707"/>
    </source>
</evidence>
<evidence type="ECO:0000256" key="7">
    <source>
        <dbReference type="ARBA" id="ARBA00022807"/>
    </source>
</evidence>
<feature type="region of interest" description="Disordered" evidence="8">
    <location>
        <begin position="630"/>
        <end position="711"/>
    </location>
</feature>
<dbReference type="Proteomes" id="UP000694395">
    <property type="component" value="Chromosome 23"/>
</dbReference>
<sequence length="1308" mass="144774">MTIVDRSSEKSDLESVGCKRSGSLNFPGGDGNGMDSGCSSWGAGGPSSSDTPRVKTGGCMGPTPGATVNSSSADRPKEQVVLTSGDGIALPQKVLFPAERLSLKWNQVHRIGSGLQNLGNTCFLNSTLQCLTYTAPLTNYMLSREHSKTCHEPGFCMMCTMQNHITQVFANSGNVIKPIGVLNELKRIAKHFRFGSQEDAHEFLRYTVDAMQKSCLPLNKLDRQTQATSFIHQVFGGYLRSRVKCFNCKAVSDTFDPYLDVALEIKTAPSITKALEQFVKPEQLDGENAYRCAKCKKMVPASKRFTIHRSANVLTISLKRFANYNGGKIAKDVRYAECLDLRPFMSQSHGEPQVYVLYAVLVHSGFSCHAGHYYCYVKASNGQWYQLNDSSVLVSDIRSVLNQQAYVLFYIRSPDLKNGGDYNHTCRTPGPLSQLSPRPILTPRVNIGPRHTSTGFIGPQLPPHMAKNIFHVNGNGLLRDYPSGSKPSTSSDDSMGKTSYSPLATSSSHPLNRPTGIPDPAKRQKLSFFIGQGKQIRPSSSSYAQLSSSSQSTSDMSTPQDPRINGTASVNRNGHGASFLVPYGQESSEESDQEGGSGLGNGTAKPHVNGRKGETVYGPVPRVLTLKTNGIGNGKATMHRNGTNSFSKLSQNGHHNIKHPEKIHGSGHAMSPGLGSSMPNGAEAHPSGPSKEVYCTTPSQASTSQGLHSADIDSRLSLTPEKRAKTHSGPLPHHAPSTAAKPPSSLADVGAKPLTDTLRESSSNPGVLFLQPTPRSLSTPVAPVLSGPGLGATKDLGAPHRGSGEDIRETQNSPAVGLDGKPSSRDGRDQMYSSDREEKGGLNSSVREEKSGLNCSVREEKSGLNSSDREEKGGLNSSDREQKSGLNSSDREEKGGLNSSDREEKGGLNSSDREQKSGLNSSDREEKGGLNSSDREEKSVLNSSDRGQKSGLNSSDRDKEKGRLHSSDCDRDRDRLYSSDRDKDREGDRYHRDRSRERNWDHDSDHYRHRRDHRDRDHHRSYRDRSLSRDRHRNWESEAFLSQRRYHPRERDRDRCHHHYHHRTSKDRNRDRREHSHHNLPHREEPHGRSRWRDEGKERCYYPSQETPLPTPLSSSTKPSQSLPALVKRPEPHREERKDSSEECRAKKPKKSKKKKSKDRERHRENRTFDVNSSDRAADGSSSSKHNKSRRYDTDTEDKSGGEIHSTQSPEVHRDPNAPREGRRASSSDDERASKKQRYQDDGYDNSYPKKRHRADDNDRSFSSRDGSPTAAPQNASHFNEHTGNGLGQPNGNSHECSTNGLYNDLRQ</sequence>
<dbReference type="RefSeq" id="XP_036816586.1">
    <property type="nucleotide sequence ID" value="XM_036960691.1"/>
</dbReference>
<dbReference type="CDD" id="cd02661">
    <property type="entry name" value="Peptidase_C19E"/>
    <property type="match status" value="1"/>
</dbReference>
<dbReference type="InterPro" id="IPR050164">
    <property type="entry name" value="Peptidase_C19"/>
</dbReference>
<dbReference type="GO" id="GO:0016579">
    <property type="term" value="P:protein deubiquitination"/>
    <property type="evidence" value="ECO:0007669"/>
    <property type="project" value="InterPro"/>
</dbReference>
<dbReference type="InterPro" id="IPR028889">
    <property type="entry name" value="USP"/>
</dbReference>
<dbReference type="GO" id="GO:0042981">
    <property type="term" value="P:regulation of apoptotic process"/>
    <property type="evidence" value="ECO:0007669"/>
    <property type="project" value="TreeGrafter"/>
</dbReference>
<feature type="compositionally biased region" description="Low complexity" evidence="8">
    <location>
        <begin position="482"/>
        <end position="493"/>
    </location>
</feature>
<dbReference type="OrthoDB" id="420187at2759"/>
<reference evidence="10" key="1">
    <citation type="submission" date="2020-07" db="EMBL/GenBank/DDBJ databases">
        <title>A long reads based de novo assembly of the rainbow trout Arlee double haploid line genome.</title>
        <authorList>
            <person name="Gao G."/>
            <person name="Palti Y."/>
        </authorList>
    </citation>
    <scope>NUCLEOTIDE SEQUENCE [LARGE SCALE GENOMIC DNA]</scope>
</reference>
<dbReference type="SUPFAM" id="SSF54001">
    <property type="entry name" value="Cysteine proteinases"/>
    <property type="match status" value="1"/>
</dbReference>
<evidence type="ECO:0000256" key="3">
    <source>
        <dbReference type="ARBA" id="ARBA00022553"/>
    </source>
</evidence>
<reference evidence="10" key="2">
    <citation type="submission" date="2025-08" db="UniProtKB">
        <authorList>
            <consortium name="Ensembl"/>
        </authorList>
    </citation>
    <scope>IDENTIFICATION</scope>
</reference>
<dbReference type="Pfam" id="PF00443">
    <property type="entry name" value="UCH"/>
    <property type="match status" value="1"/>
</dbReference>
<dbReference type="PANTHER" id="PTHR24006">
    <property type="entry name" value="UBIQUITIN CARBOXYL-TERMINAL HYDROLASE"/>
    <property type="match status" value="1"/>
</dbReference>
<feature type="compositionally biased region" description="Polar residues" evidence="8">
    <location>
        <begin position="696"/>
        <end position="707"/>
    </location>
</feature>
<feature type="compositionally biased region" description="Polar residues" evidence="8">
    <location>
        <begin position="1288"/>
        <end position="1302"/>
    </location>
</feature>
<feature type="compositionally biased region" description="Basic and acidic residues" evidence="8">
    <location>
        <begin position="1254"/>
        <end position="1263"/>
    </location>
</feature>
<feature type="compositionally biased region" description="Basic and acidic residues" evidence="8">
    <location>
        <begin position="1081"/>
        <end position="1100"/>
    </location>
</feature>
<keyword evidence="3" id="KW-0597">Phosphoprotein</keyword>
<feature type="compositionally biased region" description="Polar residues" evidence="8">
    <location>
        <begin position="1264"/>
        <end position="1278"/>
    </location>
</feature>
<feature type="compositionally biased region" description="Basic and acidic residues" evidence="8">
    <location>
        <begin position="1"/>
        <end position="13"/>
    </location>
</feature>
<evidence type="ECO:0000256" key="2">
    <source>
        <dbReference type="ARBA" id="ARBA00012759"/>
    </source>
</evidence>
<feature type="region of interest" description="Disordered" evidence="8">
    <location>
        <begin position="533"/>
        <end position="616"/>
    </location>
</feature>
<dbReference type="GO" id="GO:0005634">
    <property type="term" value="C:nucleus"/>
    <property type="evidence" value="ECO:0007669"/>
    <property type="project" value="TreeGrafter"/>
</dbReference>
<dbReference type="GO" id="GO:0004843">
    <property type="term" value="F:cysteine-type deubiquitinase activity"/>
    <property type="evidence" value="ECO:0007669"/>
    <property type="project" value="UniProtKB-EC"/>
</dbReference>
<dbReference type="EC" id="3.4.19.12" evidence="2"/>
<dbReference type="PROSITE" id="PS00972">
    <property type="entry name" value="USP_1"/>
    <property type="match status" value="1"/>
</dbReference>
<dbReference type="KEGG" id="omy:110502920"/>
<feature type="region of interest" description="Disordered" evidence="8">
    <location>
        <begin position="1046"/>
        <end position="1308"/>
    </location>
</feature>
<dbReference type="InterPro" id="IPR038765">
    <property type="entry name" value="Papain-like_cys_pep_sf"/>
</dbReference>
<feature type="compositionally biased region" description="Basic and acidic residues" evidence="8">
    <location>
        <begin position="1023"/>
        <end position="1034"/>
    </location>
</feature>
<reference evidence="10" key="3">
    <citation type="submission" date="2025-09" db="UniProtKB">
        <authorList>
            <consortium name="Ensembl"/>
        </authorList>
    </citation>
    <scope>IDENTIFICATION</scope>
</reference>
<dbReference type="PROSITE" id="PS50235">
    <property type="entry name" value="USP_3"/>
    <property type="match status" value="1"/>
</dbReference>
<feature type="compositionally biased region" description="Basic residues" evidence="8">
    <location>
        <begin position="1056"/>
        <end position="1065"/>
    </location>
</feature>
<feature type="compositionally biased region" description="Polar residues" evidence="8">
    <location>
        <begin position="496"/>
        <end position="510"/>
    </location>
</feature>
<feature type="region of interest" description="Disordered" evidence="8">
    <location>
        <begin position="480"/>
        <end position="521"/>
    </location>
</feature>
<organism evidence="10 11">
    <name type="scientific">Oncorhynchus mykiss</name>
    <name type="common">Rainbow trout</name>
    <name type="synonym">Salmo gairdneri</name>
    <dbReference type="NCBI Taxonomy" id="8022"/>
    <lineage>
        <taxon>Eukaryota</taxon>
        <taxon>Metazoa</taxon>
        <taxon>Chordata</taxon>
        <taxon>Craniata</taxon>
        <taxon>Vertebrata</taxon>
        <taxon>Euteleostomi</taxon>
        <taxon>Actinopterygii</taxon>
        <taxon>Neopterygii</taxon>
        <taxon>Teleostei</taxon>
        <taxon>Protacanthopterygii</taxon>
        <taxon>Salmoniformes</taxon>
        <taxon>Salmonidae</taxon>
        <taxon>Salmoninae</taxon>
        <taxon>Oncorhynchus</taxon>
    </lineage>
</organism>
<evidence type="ECO:0000256" key="8">
    <source>
        <dbReference type="SAM" id="MobiDB-lite"/>
    </source>
</evidence>
<dbReference type="PANTHER" id="PTHR24006:SF727">
    <property type="entry name" value="UBIQUITIN CARBOXYL-TERMINAL HYDROLASE 42"/>
    <property type="match status" value="1"/>
</dbReference>
<evidence type="ECO:0000313" key="10">
    <source>
        <dbReference type="Ensembl" id="ENSOMYP00000049309.2"/>
    </source>
</evidence>
<dbReference type="FunFam" id="3.90.70.10:FF:000016">
    <property type="entry name" value="Ubiquitin carboxyl-terminal hydrolase 36"/>
    <property type="match status" value="1"/>
</dbReference>
<protein>
    <recommendedName>
        <fullName evidence="2">ubiquitinyl hydrolase 1</fullName>
        <ecNumber evidence="2">3.4.19.12</ecNumber>
    </recommendedName>
</protein>
<feature type="region of interest" description="Disordered" evidence="8">
    <location>
        <begin position="723"/>
        <end position="1034"/>
    </location>
</feature>
<dbReference type="GO" id="GO:0005829">
    <property type="term" value="C:cytosol"/>
    <property type="evidence" value="ECO:0007669"/>
    <property type="project" value="TreeGrafter"/>
</dbReference>
<dbReference type="RefSeq" id="XP_036816588.1">
    <property type="nucleotide sequence ID" value="XM_036960693.1"/>
</dbReference>
<keyword evidence="4" id="KW-0645">Protease</keyword>
<feature type="compositionally biased region" description="Basic residues" evidence="8">
    <location>
        <begin position="1147"/>
        <end position="1157"/>
    </location>
</feature>
<evidence type="ECO:0000313" key="11">
    <source>
        <dbReference type="Proteomes" id="UP000694395"/>
    </source>
</evidence>
<keyword evidence="7" id="KW-0788">Thiol protease</keyword>
<feature type="compositionally biased region" description="Basic and acidic residues" evidence="8">
    <location>
        <begin position="1211"/>
        <end position="1241"/>
    </location>
</feature>
<dbReference type="PROSITE" id="PS00973">
    <property type="entry name" value="USP_2"/>
    <property type="match status" value="1"/>
</dbReference>
<dbReference type="GeneID" id="110502920"/>
<feature type="compositionally biased region" description="Low complexity" evidence="8">
    <location>
        <begin position="1103"/>
        <end position="1124"/>
    </location>
</feature>
<dbReference type="GeneTree" id="ENSGT00940000154596"/>
<keyword evidence="11" id="KW-1185">Reference proteome</keyword>
<evidence type="ECO:0000259" key="9">
    <source>
        <dbReference type="PROSITE" id="PS50235"/>
    </source>
</evidence>
<name>A0A8C7RE39_ONCMY</name>
<feature type="compositionally biased region" description="Basic residues" evidence="8">
    <location>
        <begin position="1007"/>
        <end position="1022"/>
    </location>
</feature>
<feature type="compositionally biased region" description="Basic and acidic residues" evidence="8">
    <location>
        <begin position="1158"/>
        <end position="1168"/>
    </location>
</feature>
<feature type="compositionally biased region" description="Basic and acidic residues" evidence="8">
    <location>
        <begin position="955"/>
        <end position="1006"/>
    </location>
</feature>